<accession>A0A955LAZ4</accession>
<keyword evidence="1" id="KW-0812">Transmembrane</keyword>
<feature type="transmembrane region" description="Helical" evidence="1">
    <location>
        <begin position="7"/>
        <end position="26"/>
    </location>
</feature>
<evidence type="ECO:0000313" key="2">
    <source>
        <dbReference type="EMBL" id="MCA9386838.1"/>
    </source>
</evidence>
<dbReference type="Pfam" id="PF04294">
    <property type="entry name" value="VanW"/>
    <property type="match status" value="1"/>
</dbReference>
<dbReference type="AlphaFoldDB" id="A0A955LAZ4"/>
<organism evidence="2 3">
    <name type="scientific">Candidatus Dojkabacteria bacterium</name>
    <dbReference type="NCBI Taxonomy" id="2099670"/>
    <lineage>
        <taxon>Bacteria</taxon>
        <taxon>Candidatus Dojkabacteria</taxon>
    </lineage>
</organism>
<evidence type="ECO:0000313" key="3">
    <source>
        <dbReference type="Proteomes" id="UP000714915"/>
    </source>
</evidence>
<dbReference type="PANTHER" id="PTHR35788">
    <property type="entry name" value="EXPORTED PROTEIN-RELATED"/>
    <property type="match status" value="1"/>
</dbReference>
<proteinExistence type="predicted"/>
<dbReference type="EMBL" id="JAGQLF010000020">
    <property type="protein sequence ID" value="MCA9386838.1"/>
    <property type="molecule type" value="Genomic_DNA"/>
</dbReference>
<keyword evidence="1" id="KW-1133">Transmembrane helix</keyword>
<dbReference type="InterPro" id="IPR052913">
    <property type="entry name" value="Glycopeptide_resist_protein"/>
</dbReference>
<name>A0A955LAZ4_9BACT</name>
<gene>
    <name evidence="2" type="ORF">KC669_02265</name>
</gene>
<reference evidence="2" key="2">
    <citation type="journal article" date="2021" name="Microbiome">
        <title>Successional dynamics and alternative stable states in a saline activated sludge microbial community over 9 years.</title>
        <authorList>
            <person name="Wang Y."/>
            <person name="Ye J."/>
            <person name="Ju F."/>
            <person name="Liu L."/>
            <person name="Boyd J.A."/>
            <person name="Deng Y."/>
            <person name="Parks D.H."/>
            <person name="Jiang X."/>
            <person name="Yin X."/>
            <person name="Woodcroft B.J."/>
            <person name="Tyson G.W."/>
            <person name="Hugenholtz P."/>
            <person name="Polz M.F."/>
            <person name="Zhang T."/>
        </authorList>
    </citation>
    <scope>NUCLEOTIDE SEQUENCE</scope>
    <source>
        <strain evidence="2">HKST-UBA09</strain>
    </source>
</reference>
<sequence length="485" mass="55825">MGIFKSFYFLFCSLLLILISLSFFVLTKVGVIEISNASTVTLAENITVIFEVDTAFAEVNPSNYLSQIGDYFVLDSVSLLFDLGINYSNSDYVSFDSSNRLINCKSNNYNVRLNEDDLSQKLIDSYSNETFSKINIEDYILGDTFELIKACKLYEQQFSEIYLTLENSIGLSRNIAEDVFGFYKNEDGYSWKIYNDLPLKNKLAEISERYNVEPFPGEIEEFDNFIAVYKLPSTGEKLSIDNTIEYISLWINNRKIKFAPIIESTSISEIQSNKPVYDFTNLVGTGQTRIDLIRDGQGNSAVYFAELGLEEIQKVVIMPGEEFSYLRQIAKQPGLNRTASGRLIGSGYCNSTTTIFRAALETGLPITDRSSHGQNIASYDWGYPINAVDSTFYAVEGMEIDLKFINDFDYPIMLYYEKSQDENDFQYHYVHIFTSSQASKRRVELFDWRKWDVYSPTQFKAEFKRKVWDGVNLLTEDGFYSRYYY</sequence>
<keyword evidence="1" id="KW-0472">Membrane</keyword>
<dbReference type="InterPro" id="IPR007391">
    <property type="entry name" value="Vancomycin_resist_VanW"/>
</dbReference>
<evidence type="ECO:0000256" key="1">
    <source>
        <dbReference type="SAM" id="Phobius"/>
    </source>
</evidence>
<reference evidence="2" key="1">
    <citation type="submission" date="2020-04" db="EMBL/GenBank/DDBJ databases">
        <authorList>
            <person name="Zhang T."/>
        </authorList>
    </citation>
    <scope>NUCLEOTIDE SEQUENCE</scope>
    <source>
        <strain evidence="2">HKST-UBA09</strain>
    </source>
</reference>
<dbReference type="PANTHER" id="PTHR35788:SF1">
    <property type="entry name" value="EXPORTED PROTEIN"/>
    <property type="match status" value="1"/>
</dbReference>
<comment type="caution">
    <text evidence="2">The sequence shown here is derived from an EMBL/GenBank/DDBJ whole genome shotgun (WGS) entry which is preliminary data.</text>
</comment>
<protein>
    <submittedName>
        <fullName evidence="2">VanW family protein</fullName>
    </submittedName>
</protein>
<dbReference type="Proteomes" id="UP000714915">
    <property type="component" value="Unassembled WGS sequence"/>
</dbReference>